<dbReference type="AlphaFoldDB" id="A0A8T0RPB0"/>
<evidence type="ECO:0000313" key="3">
    <source>
        <dbReference type="EMBL" id="KAG2587817.1"/>
    </source>
</evidence>
<proteinExistence type="predicted"/>
<dbReference type="EMBL" id="CM029046">
    <property type="protein sequence ID" value="KAG2587818.1"/>
    <property type="molecule type" value="Genomic_DNA"/>
</dbReference>
<keyword evidence="4" id="KW-1185">Reference proteome</keyword>
<evidence type="ECO:0000313" key="4">
    <source>
        <dbReference type="Proteomes" id="UP000823388"/>
    </source>
</evidence>
<sequence>MEENGEKCKPVVDSGPVPSGSRRGQRAPPERKIIRDALKRAHPDVKPVVDSGTLPTGSRVEKEIEEGSVDDVEAENIEKGYGWPIERQILVYRRLYKKRANMALVHYHKNHPDEQYQYVHVRLNEVYSFIEYRLQDPHHTHMNFIARDVKTGLEKTFFAELCMSNDIDDGNSGLQVV</sequence>
<protein>
    <recommendedName>
        <fullName evidence="2">DUF3615 domain-containing protein</fullName>
    </recommendedName>
</protein>
<organism evidence="3 4">
    <name type="scientific">Panicum virgatum</name>
    <name type="common">Blackwell switchgrass</name>
    <dbReference type="NCBI Taxonomy" id="38727"/>
    <lineage>
        <taxon>Eukaryota</taxon>
        <taxon>Viridiplantae</taxon>
        <taxon>Streptophyta</taxon>
        <taxon>Embryophyta</taxon>
        <taxon>Tracheophyta</taxon>
        <taxon>Spermatophyta</taxon>
        <taxon>Magnoliopsida</taxon>
        <taxon>Liliopsida</taxon>
        <taxon>Poales</taxon>
        <taxon>Poaceae</taxon>
        <taxon>PACMAD clade</taxon>
        <taxon>Panicoideae</taxon>
        <taxon>Panicodae</taxon>
        <taxon>Paniceae</taxon>
        <taxon>Panicinae</taxon>
        <taxon>Panicum</taxon>
        <taxon>Panicum sect. Hiantes</taxon>
    </lineage>
</organism>
<feature type="compositionally biased region" description="Basic and acidic residues" evidence="1">
    <location>
        <begin position="1"/>
        <end position="10"/>
    </location>
</feature>
<feature type="region of interest" description="Disordered" evidence="1">
    <location>
        <begin position="1"/>
        <end position="31"/>
    </location>
</feature>
<evidence type="ECO:0000259" key="2">
    <source>
        <dbReference type="Pfam" id="PF12274"/>
    </source>
</evidence>
<dbReference type="Proteomes" id="UP000823388">
    <property type="component" value="Chromosome 5N"/>
</dbReference>
<dbReference type="Pfam" id="PF12274">
    <property type="entry name" value="DUF3615"/>
    <property type="match status" value="1"/>
</dbReference>
<gene>
    <name evidence="3" type="ORF">PVAP13_5NG168943</name>
</gene>
<name>A0A8T0RPB0_PANVG</name>
<dbReference type="EMBL" id="CM029046">
    <property type="protein sequence ID" value="KAG2587817.1"/>
    <property type="molecule type" value="Genomic_DNA"/>
</dbReference>
<comment type="caution">
    <text evidence="3">The sequence shown here is derived from an EMBL/GenBank/DDBJ whole genome shotgun (WGS) entry which is preliminary data.</text>
</comment>
<accession>A0A8T0RPB0</accession>
<dbReference type="InterPro" id="IPR022059">
    <property type="entry name" value="DUF3615"/>
</dbReference>
<reference evidence="3 4" key="1">
    <citation type="submission" date="2020-05" db="EMBL/GenBank/DDBJ databases">
        <title>WGS assembly of Panicum virgatum.</title>
        <authorList>
            <person name="Lovell J.T."/>
            <person name="Jenkins J."/>
            <person name="Shu S."/>
            <person name="Juenger T.E."/>
            <person name="Schmutz J."/>
        </authorList>
    </citation>
    <scope>NUCLEOTIDE SEQUENCE [LARGE SCALE GENOMIC DNA]</scope>
    <source>
        <strain evidence="3">AP13</strain>
        <strain evidence="4">cv. AP13</strain>
    </source>
</reference>
<feature type="domain" description="DUF3615" evidence="2">
    <location>
        <begin position="100"/>
        <end position="167"/>
    </location>
</feature>
<evidence type="ECO:0000256" key="1">
    <source>
        <dbReference type="SAM" id="MobiDB-lite"/>
    </source>
</evidence>